<dbReference type="InterPro" id="IPR036047">
    <property type="entry name" value="F-box-like_dom_sf"/>
</dbReference>
<comment type="caution">
    <text evidence="2">The sequence shown here is derived from an EMBL/GenBank/DDBJ whole genome shotgun (WGS) entry which is preliminary data.</text>
</comment>
<evidence type="ECO:0000313" key="3">
    <source>
        <dbReference type="Proteomes" id="UP000823674"/>
    </source>
</evidence>
<dbReference type="Pfam" id="PF12937">
    <property type="entry name" value="F-box-like"/>
    <property type="match status" value="1"/>
</dbReference>
<dbReference type="Proteomes" id="UP000823674">
    <property type="component" value="Chromosome A10"/>
</dbReference>
<dbReference type="SMART" id="SM00256">
    <property type="entry name" value="FBOX"/>
    <property type="match status" value="1"/>
</dbReference>
<dbReference type="SUPFAM" id="SSF50249">
    <property type="entry name" value="Nucleic acid-binding proteins"/>
    <property type="match status" value="1"/>
</dbReference>
<dbReference type="CDD" id="cd04480">
    <property type="entry name" value="RPA1_DBD_A_like"/>
    <property type="match status" value="1"/>
</dbReference>
<dbReference type="PANTHER" id="PTHR38926:SF2">
    <property type="entry name" value="F-BOX_LRR-REPEAT PROTEIN 21-RELATED"/>
    <property type="match status" value="1"/>
</dbReference>
<dbReference type="SUPFAM" id="SSF81383">
    <property type="entry name" value="F-box domain"/>
    <property type="match status" value="1"/>
</dbReference>
<dbReference type="EMBL" id="JADBGQ010000010">
    <property type="protein sequence ID" value="KAG5375776.1"/>
    <property type="molecule type" value="Genomic_DNA"/>
</dbReference>
<dbReference type="PANTHER" id="PTHR38926">
    <property type="entry name" value="F-BOX DOMAIN CONTAINING PROTEIN, EXPRESSED"/>
    <property type="match status" value="1"/>
</dbReference>
<keyword evidence="3" id="KW-1185">Reference proteome</keyword>
<dbReference type="PROSITE" id="PS50181">
    <property type="entry name" value="FBOX"/>
    <property type="match status" value="1"/>
</dbReference>
<dbReference type="Gene3D" id="2.40.50.140">
    <property type="entry name" value="Nucleic acid-binding proteins"/>
    <property type="match status" value="1"/>
</dbReference>
<feature type="domain" description="F-box" evidence="1">
    <location>
        <begin position="15"/>
        <end position="62"/>
    </location>
</feature>
<gene>
    <name evidence="2" type="primary">A10p006940.1_BraROA</name>
    <name evidence="2" type="ORF">IGI04_040372</name>
</gene>
<reference evidence="2 3" key="1">
    <citation type="submission" date="2021-03" db="EMBL/GenBank/DDBJ databases">
        <authorList>
            <person name="King G.J."/>
            <person name="Bancroft I."/>
            <person name="Baten A."/>
            <person name="Bloomfield J."/>
            <person name="Borpatragohain P."/>
            <person name="He Z."/>
            <person name="Irish N."/>
            <person name="Irwin J."/>
            <person name="Liu K."/>
            <person name="Mauleon R.P."/>
            <person name="Moore J."/>
            <person name="Morris R."/>
            <person name="Ostergaard L."/>
            <person name="Wang B."/>
            <person name="Wells R."/>
        </authorList>
    </citation>
    <scope>NUCLEOTIDE SEQUENCE [LARGE SCALE GENOMIC DNA]</scope>
    <source>
        <strain evidence="2">R-o-18</strain>
        <tissue evidence="2">Leaf</tissue>
    </source>
</reference>
<name>A0ABQ7KQM4_BRACM</name>
<accession>A0ABQ7KQM4</accession>
<evidence type="ECO:0000313" key="2">
    <source>
        <dbReference type="EMBL" id="KAG5375776.1"/>
    </source>
</evidence>
<dbReference type="CDD" id="cd22164">
    <property type="entry name" value="F-box_AtSKIP19-like"/>
    <property type="match status" value="1"/>
</dbReference>
<proteinExistence type="predicted"/>
<dbReference type="InterPro" id="IPR001810">
    <property type="entry name" value="F-box_dom"/>
</dbReference>
<sequence>MASSSLQTMMKEGEHRKWADLPPELTSLILQHLDAVEIVEKAKKVCRSWRSVCKDPSMWRKIEMRSLDPWKHKYHERICRHAVDRRQGGLVAIHLWNFCTNSLLSYIAHREHPLDSIIVIPLSEEALMGLAEAVVKLPLLDTLKVVGQSCPNLKTLKENCVGYSHSRDKSDDRIKVVRRPNEPIHDYPFDATVNLAEDGYPDDFSDGSIPEDDYSSLALPRQIRTVSLKFLSEQASRANQRILLREAHLHRSSTENPNQVFFSDLKTGRCSSIVEARLLRFWEAKNVKRGGELMWMDLLMVDVNSTMMQVTISAGRLPQFRDRLLAGAMFSLSGFDVSRCAQNFRLTDSSLMIRFSETTSFQLLTEPDSPLPEEAFRFRNQQELIGLANTNTQLPENDTGFELDVDIIGEILSVKSTVCDPPEEKNRVMVTLKLERSDNFDFPIRLMLVEMNLVLDRYFLYELQRRRHCDLKDGGRIKDISHEKKHMKQFLIKECHRCFDTSPKRADELLRNMARVEIPIIIISNEFNITIHISNINGLSISGFEMQQLVTGVSSVYDYERILHYRTSLWEDQQGILDEIS</sequence>
<organism evidence="2 3">
    <name type="scientific">Brassica rapa subsp. trilocularis</name>
    <dbReference type="NCBI Taxonomy" id="1813537"/>
    <lineage>
        <taxon>Eukaryota</taxon>
        <taxon>Viridiplantae</taxon>
        <taxon>Streptophyta</taxon>
        <taxon>Embryophyta</taxon>
        <taxon>Tracheophyta</taxon>
        <taxon>Spermatophyta</taxon>
        <taxon>Magnoliopsida</taxon>
        <taxon>eudicotyledons</taxon>
        <taxon>Gunneridae</taxon>
        <taxon>Pentapetalae</taxon>
        <taxon>rosids</taxon>
        <taxon>malvids</taxon>
        <taxon>Brassicales</taxon>
        <taxon>Brassicaceae</taxon>
        <taxon>Brassiceae</taxon>
        <taxon>Brassica</taxon>
    </lineage>
</organism>
<dbReference type="Gene3D" id="1.20.1280.50">
    <property type="match status" value="1"/>
</dbReference>
<dbReference type="InterPro" id="IPR012340">
    <property type="entry name" value="NA-bd_OB-fold"/>
</dbReference>
<protein>
    <recommendedName>
        <fullName evidence="1">F-box domain-containing protein</fullName>
    </recommendedName>
</protein>
<evidence type="ECO:0000259" key="1">
    <source>
        <dbReference type="PROSITE" id="PS50181"/>
    </source>
</evidence>